<reference evidence="1 2" key="1">
    <citation type="submission" date="2016-10" db="EMBL/GenBank/DDBJ databases">
        <authorList>
            <person name="de Groot N.N."/>
        </authorList>
    </citation>
    <scope>NUCLEOTIDE SEQUENCE [LARGE SCALE GENOMIC DNA]</scope>
    <source>
        <strain evidence="1 2">DSM 8512</strain>
    </source>
</reference>
<organism evidence="1 2">
    <name type="scientific">Paracoccus alcaliphilus</name>
    <dbReference type="NCBI Taxonomy" id="34002"/>
    <lineage>
        <taxon>Bacteria</taxon>
        <taxon>Pseudomonadati</taxon>
        <taxon>Pseudomonadota</taxon>
        <taxon>Alphaproteobacteria</taxon>
        <taxon>Rhodobacterales</taxon>
        <taxon>Paracoccaceae</taxon>
        <taxon>Paracoccus</taxon>
    </lineage>
</organism>
<dbReference type="RefSeq" id="WP_090611823.1">
    <property type="nucleotide sequence ID" value="NZ_CP067124.1"/>
</dbReference>
<dbReference type="STRING" id="34002.SAMN04489859_1011104"/>
<dbReference type="Proteomes" id="UP000199054">
    <property type="component" value="Unassembled WGS sequence"/>
</dbReference>
<sequence>MILPFLLAALTDGAIVAAQPDLPPAVAAIAAEASERLLAGENLPPDYRLRLLALPPEERMLAIVYLRRTGLLRGEAFPLDDILRPVVPSDEATQ</sequence>
<keyword evidence="2" id="KW-1185">Reference proteome</keyword>
<evidence type="ECO:0000313" key="1">
    <source>
        <dbReference type="EMBL" id="SEN63642.1"/>
    </source>
</evidence>
<gene>
    <name evidence="1" type="ORF">SAMN04489859_1011104</name>
</gene>
<dbReference type="EMBL" id="FODE01000011">
    <property type="protein sequence ID" value="SEN63642.1"/>
    <property type="molecule type" value="Genomic_DNA"/>
</dbReference>
<dbReference type="AlphaFoldDB" id="A0A1H8I5S5"/>
<accession>A0A1H8I5S5</accession>
<proteinExistence type="predicted"/>
<dbReference type="OrthoDB" id="7775120at2"/>
<protein>
    <submittedName>
        <fullName evidence="1">Uncharacterized protein</fullName>
    </submittedName>
</protein>
<name>A0A1H8I5S5_9RHOB</name>
<evidence type="ECO:0000313" key="2">
    <source>
        <dbReference type="Proteomes" id="UP000199054"/>
    </source>
</evidence>